<name>V4BNF1_LOTGI</name>
<evidence type="ECO:0000256" key="3">
    <source>
        <dbReference type="ARBA" id="ARBA00022833"/>
    </source>
</evidence>
<dbReference type="GO" id="GO:0008270">
    <property type="term" value="F:zinc ion binding"/>
    <property type="evidence" value="ECO:0007669"/>
    <property type="project" value="UniProtKB-KW"/>
</dbReference>
<dbReference type="InterPro" id="IPR001841">
    <property type="entry name" value="Znf_RING"/>
</dbReference>
<dbReference type="HOGENOM" id="CLU_1148340_0_0_1"/>
<dbReference type="AlphaFoldDB" id="V4BNF1"/>
<evidence type="ECO:0000313" key="6">
    <source>
        <dbReference type="EMBL" id="ESO90369.1"/>
    </source>
</evidence>
<evidence type="ECO:0000256" key="1">
    <source>
        <dbReference type="ARBA" id="ARBA00022723"/>
    </source>
</evidence>
<dbReference type="Proteomes" id="UP000030746">
    <property type="component" value="Unassembled WGS sequence"/>
</dbReference>
<dbReference type="SMART" id="SM00184">
    <property type="entry name" value="RING"/>
    <property type="match status" value="1"/>
</dbReference>
<dbReference type="GeneID" id="20239698"/>
<dbReference type="SUPFAM" id="SSF57850">
    <property type="entry name" value="RING/U-box"/>
    <property type="match status" value="1"/>
</dbReference>
<dbReference type="Gene3D" id="3.30.40.10">
    <property type="entry name" value="Zinc/RING finger domain, C3HC4 (zinc finger)"/>
    <property type="match status" value="1"/>
</dbReference>
<evidence type="ECO:0000256" key="4">
    <source>
        <dbReference type="PROSITE-ProRule" id="PRU00175"/>
    </source>
</evidence>
<evidence type="ECO:0000259" key="5">
    <source>
        <dbReference type="PROSITE" id="PS50089"/>
    </source>
</evidence>
<dbReference type="InterPro" id="IPR027370">
    <property type="entry name" value="Znf-RING_euk"/>
</dbReference>
<feature type="domain" description="RING-type" evidence="5">
    <location>
        <begin position="9"/>
        <end position="49"/>
    </location>
</feature>
<keyword evidence="1" id="KW-0479">Metal-binding</keyword>
<dbReference type="PROSITE" id="PS00518">
    <property type="entry name" value="ZF_RING_1"/>
    <property type="match status" value="1"/>
</dbReference>
<keyword evidence="3" id="KW-0862">Zinc</keyword>
<dbReference type="InterPro" id="IPR047153">
    <property type="entry name" value="TRIM45/56/19-like"/>
</dbReference>
<organism evidence="6 7">
    <name type="scientific">Lottia gigantea</name>
    <name type="common">Giant owl limpet</name>
    <dbReference type="NCBI Taxonomy" id="225164"/>
    <lineage>
        <taxon>Eukaryota</taxon>
        <taxon>Metazoa</taxon>
        <taxon>Spiralia</taxon>
        <taxon>Lophotrochozoa</taxon>
        <taxon>Mollusca</taxon>
        <taxon>Gastropoda</taxon>
        <taxon>Patellogastropoda</taxon>
        <taxon>Lottioidea</taxon>
        <taxon>Lottiidae</taxon>
        <taxon>Lottia</taxon>
    </lineage>
</organism>
<dbReference type="Pfam" id="PF13445">
    <property type="entry name" value="zf-RING_UBOX"/>
    <property type="match status" value="1"/>
</dbReference>
<dbReference type="PANTHER" id="PTHR25462:SF296">
    <property type="entry name" value="MEIOTIC P26, ISOFORM F"/>
    <property type="match status" value="1"/>
</dbReference>
<keyword evidence="7" id="KW-1185">Reference proteome</keyword>
<reference evidence="6 7" key="1">
    <citation type="journal article" date="2013" name="Nature">
        <title>Insights into bilaterian evolution from three spiralian genomes.</title>
        <authorList>
            <person name="Simakov O."/>
            <person name="Marletaz F."/>
            <person name="Cho S.J."/>
            <person name="Edsinger-Gonzales E."/>
            <person name="Havlak P."/>
            <person name="Hellsten U."/>
            <person name="Kuo D.H."/>
            <person name="Larsson T."/>
            <person name="Lv J."/>
            <person name="Arendt D."/>
            <person name="Savage R."/>
            <person name="Osoegawa K."/>
            <person name="de Jong P."/>
            <person name="Grimwood J."/>
            <person name="Chapman J.A."/>
            <person name="Shapiro H."/>
            <person name="Aerts A."/>
            <person name="Otillar R.P."/>
            <person name="Terry A.Y."/>
            <person name="Boore J.L."/>
            <person name="Grigoriev I.V."/>
            <person name="Lindberg D.R."/>
            <person name="Seaver E.C."/>
            <person name="Weisblat D.A."/>
            <person name="Putnam N.H."/>
            <person name="Rokhsar D.S."/>
        </authorList>
    </citation>
    <scope>NUCLEOTIDE SEQUENCE [LARGE SCALE GENOMIC DNA]</scope>
</reference>
<dbReference type="EMBL" id="KB202444">
    <property type="protein sequence ID" value="ESO90369.1"/>
    <property type="molecule type" value="Genomic_DNA"/>
</dbReference>
<dbReference type="KEGG" id="lgi:LOTGIDRAFT_164295"/>
<sequence length="242" mass="28286">MATSHHRQCSICLEDFKKPKFIDCHHTFCLECLRGLSTYAPRPLKCPVCMRVFNLPTGGVDHLTANFYMDVNEDSQEEDEGKVIGQEKQQKQKNIEKRIAERKAIQLKFLFDLRYTESFGGVFFMFHLFKNNTDEWGETLALRIFLSKKESPFVHSCQVDHYITLVNQKDIKFSTKRTGQCSFLQVADHPYSTKFEIDLIKFSHVTDPDYGFIVKKSKDIFTFRFLIGIILTKIKKVEFNLD</sequence>
<evidence type="ECO:0000256" key="2">
    <source>
        <dbReference type="ARBA" id="ARBA00022771"/>
    </source>
</evidence>
<dbReference type="CTD" id="20239698"/>
<proteinExistence type="predicted"/>
<dbReference type="InterPro" id="IPR013083">
    <property type="entry name" value="Znf_RING/FYVE/PHD"/>
</dbReference>
<dbReference type="PROSITE" id="PS50089">
    <property type="entry name" value="ZF_RING_2"/>
    <property type="match status" value="1"/>
</dbReference>
<evidence type="ECO:0000313" key="7">
    <source>
        <dbReference type="Proteomes" id="UP000030746"/>
    </source>
</evidence>
<gene>
    <name evidence="6" type="ORF">LOTGIDRAFT_164295</name>
</gene>
<dbReference type="InterPro" id="IPR017907">
    <property type="entry name" value="Znf_RING_CS"/>
</dbReference>
<dbReference type="RefSeq" id="XP_009059040.1">
    <property type="nucleotide sequence ID" value="XM_009060792.1"/>
</dbReference>
<dbReference type="PANTHER" id="PTHR25462">
    <property type="entry name" value="BONUS, ISOFORM C-RELATED"/>
    <property type="match status" value="1"/>
</dbReference>
<accession>V4BNF1</accession>
<keyword evidence="2 4" id="KW-0863">Zinc-finger</keyword>
<dbReference type="OrthoDB" id="264520at2759"/>
<protein>
    <recommendedName>
        <fullName evidence="5">RING-type domain-containing protein</fullName>
    </recommendedName>
</protein>